<organism evidence="3 4">
    <name type="scientific">Photorhabdus khanii subsp. guanajuatensis</name>
    <dbReference type="NCBI Taxonomy" id="2100166"/>
    <lineage>
        <taxon>Bacteria</taxon>
        <taxon>Pseudomonadati</taxon>
        <taxon>Pseudomonadota</taxon>
        <taxon>Gammaproteobacteria</taxon>
        <taxon>Enterobacterales</taxon>
        <taxon>Morganellaceae</taxon>
        <taxon>Photorhabdus</taxon>
    </lineage>
</organism>
<dbReference type="Proteomes" id="UP000295598">
    <property type="component" value="Unassembled WGS sequence"/>
</dbReference>
<feature type="domain" description="ABC-three component systems C-terminal" evidence="1">
    <location>
        <begin position="176"/>
        <end position="312"/>
    </location>
</feature>
<dbReference type="RefSeq" id="WP_132353043.1">
    <property type="nucleotide sequence ID" value="NZ_CAWOJO010000006.1"/>
</dbReference>
<protein>
    <recommendedName>
        <fullName evidence="5">SMEK domain-containing protein</fullName>
    </recommendedName>
</protein>
<evidence type="ECO:0000259" key="1">
    <source>
        <dbReference type="Pfam" id="PF20275"/>
    </source>
</evidence>
<evidence type="ECO:0000313" key="4">
    <source>
        <dbReference type="Proteomes" id="UP000295598"/>
    </source>
</evidence>
<evidence type="ECO:0008006" key="5">
    <source>
        <dbReference type="Google" id="ProtNLM"/>
    </source>
</evidence>
<accession>A0A4R4K176</accession>
<dbReference type="Pfam" id="PF21941">
    <property type="entry name" value="SMEK_N"/>
    <property type="match status" value="1"/>
</dbReference>
<dbReference type="InterPro" id="IPR047740">
    <property type="entry name" value="SMEK_dom"/>
</dbReference>
<dbReference type="AlphaFoldDB" id="A0A4R4K176"/>
<sequence>MNRSTYFNLCEEKLSFLCTRVELRGKLNLLDLHLHCEDFYVHFFNLLFGYALKNVNQYTHNVEGIDLIDSVQKIVLQVSSTATKQKIESALSKNLITYTGYKFKFISISKDASALRGLSYKNPHSLVFEPIFDIHDVRSLLDHILHLDIVKQQAVYEFLSKELSSVDVKNPLTETNIAAVINILAKENLSNMPSVDKPIPFNVDEKLVFNNLNTAAMVVEEYKTHHSRLSRIYSEFDVAGQNKSKSVLDSLRNSYIKLCTTYSADELFFKIVDQAVTVVKQSANYVSMPLEELELCVNVIAVDAFIRCRIFKNPKGIENVVA</sequence>
<evidence type="ECO:0000259" key="2">
    <source>
        <dbReference type="Pfam" id="PF21941"/>
    </source>
</evidence>
<dbReference type="EMBL" id="PUJY01000006">
    <property type="protein sequence ID" value="TDB60978.1"/>
    <property type="molecule type" value="Genomic_DNA"/>
</dbReference>
<reference evidence="3 4" key="1">
    <citation type="journal article" date="2019" name="Int. J. Syst. Evol. Microbiol.">
        <title>Photorhabdus khanii subsp. guanajuatensis subsp. nov., isolated from Heterorhabditis atacamensis, and Photorhabdus luminescens subsp. mexicana subsp. nov., isolated from Heterorhabditis mexicana entomopathogenic nematodes.</title>
        <authorList>
            <person name="Machado R.A.R."/>
            <person name="Bruno P."/>
            <person name="Arce C.C.M."/>
            <person name="Liechti N."/>
            <person name="Kohler A."/>
            <person name="Bernal J."/>
            <person name="Bruggmann R."/>
            <person name="Turlings T.C.J."/>
        </authorList>
    </citation>
    <scope>NUCLEOTIDE SEQUENCE [LARGE SCALE GENOMIC DNA]</scope>
    <source>
        <strain evidence="3 4">MEX20-17</strain>
    </source>
</reference>
<name>A0A4R4K176_9GAMM</name>
<gene>
    <name evidence="3" type="ORF">C5467_05315</name>
</gene>
<feature type="domain" description="SMEK" evidence="2">
    <location>
        <begin position="11"/>
        <end position="144"/>
    </location>
</feature>
<dbReference type="Pfam" id="PF20275">
    <property type="entry name" value="CTD10"/>
    <property type="match status" value="1"/>
</dbReference>
<dbReference type="InterPro" id="IPR046919">
    <property type="entry name" value="ABC-3C_CTD10"/>
</dbReference>
<proteinExistence type="predicted"/>
<comment type="caution">
    <text evidence="3">The sequence shown here is derived from an EMBL/GenBank/DDBJ whole genome shotgun (WGS) entry which is preliminary data.</text>
</comment>
<dbReference type="NCBIfam" id="NF033859">
    <property type="entry name" value="SMEK_N"/>
    <property type="match status" value="1"/>
</dbReference>
<evidence type="ECO:0000313" key="3">
    <source>
        <dbReference type="EMBL" id="TDB60978.1"/>
    </source>
</evidence>